<dbReference type="AlphaFoldDB" id="A0A075WFR7"/>
<accession>A0A075WFR7</accession>
<feature type="transmembrane region" description="Helical" evidence="1">
    <location>
        <begin position="6"/>
        <end position="23"/>
    </location>
</feature>
<protein>
    <submittedName>
        <fullName evidence="2">Uncharacterized protein</fullName>
    </submittedName>
</protein>
<dbReference type="EMBL" id="CP006577">
    <property type="protein sequence ID" value="AIG97949.1"/>
    <property type="molecule type" value="Genomic_DNA"/>
</dbReference>
<evidence type="ECO:0000313" key="3">
    <source>
        <dbReference type="Proteomes" id="UP000028501"/>
    </source>
</evidence>
<evidence type="ECO:0000313" key="2">
    <source>
        <dbReference type="EMBL" id="AIG97949.1"/>
    </source>
</evidence>
<keyword evidence="1" id="KW-1133">Transmembrane helix</keyword>
<keyword evidence="1" id="KW-0472">Membrane</keyword>
<gene>
    <name evidence="2" type="ORF">AFULGI_00011690</name>
</gene>
<dbReference type="HOGENOM" id="CLU_3408309_0_0_2"/>
<dbReference type="Proteomes" id="UP000028501">
    <property type="component" value="Chromosome"/>
</dbReference>
<reference evidence="2 3" key="1">
    <citation type="submission" date="2013-07" db="EMBL/GenBank/DDBJ databases">
        <title>Genome of Archaeoglobus fulgidus.</title>
        <authorList>
            <person name="Fiebig A."/>
            <person name="Birkeland N.-K."/>
        </authorList>
    </citation>
    <scope>NUCLEOTIDE SEQUENCE [LARGE SCALE GENOMIC DNA]</scope>
    <source>
        <strain evidence="2 3">DSM 8774</strain>
    </source>
</reference>
<name>A0A075WFR7_ARCFL</name>
<dbReference type="KEGG" id="afg:AFULGI_00011690"/>
<evidence type="ECO:0000256" key="1">
    <source>
        <dbReference type="SAM" id="Phobius"/>
    </source>
</evidence>
<organism evidence="2 3">
    <name type="scientific">Archaeoglobus fulgidus DSM 8774</name>
    <dbReference type="NCBI Taxonomy" id="1344584"/>
    <lineage>
        <taxon>Archaea</taxon>
        <taxon>Methanobacteriati</taxon>
        <taxon>Methanobacteriota</taxon>
        <taxon>Archaeoglobi</taxon>
        <taxon>Archaeoglobales</taxon>
        <taxon>Archaeoglobaceae</taxon>
        <taxon>Archaeoglobus</taxon>
    </lineage>
</organism>
<keyword evidence="1" id="KW-0812">Transmembrane</keyword>
<proteinExistence type="predicted"/>
<sequence>MVIATVYAASIGLMVFGFAVALFKARRMA</sequence>